<evidence type="ECO:0000256" key="5">
    <source>
        <dbReference type="ARBA" id="ARBA00022776"/>
    </source>
</evidence>
<dbReference type="PIRSF" id="PIRSF005719">
    <property type="entry name" value="SMC"/>
    <property type="match status" value="1"/>
</dbReference>
<evidence type="ECO:0000256" key="4">
    <source>
        <dbReference type="ARBA" id="ARBA00022618"/>
    </source>
</evidence>
<dbReference type="InterPro" id="IPR027417">
    <property type="entry name" value="P-loop_NTPase"/>
</dbReference>
<proteinExistence type="inferred from homology"/>
<keyword evidence="6 9" id="KW-0175">Coiled coil</keyword>
<dbReference type="PANTHER" id="PTHR43977">
    <property type="entry name" value="STRUCTURAL MAINTENANCE OF CHROMOSOMES PROTEIN 3"/>
    <property type="match status" value="1"/>
</dbReference>
<keyword evidence="7" id="KW-0539">Nucleus</keyword>
<sequence length="1205" mass="139614">MYIKEVILSGFRSYKDNTVIDGFSPRHNVVVGRNGSGKSNFFFAIQFVLSDEFSHLKEEQRLGMLHESTGPKVSHARVEIVFDNSDRRIMAVDGTEVRVVRQVGKKKDQYYIDNKMVPRADVVNLMESAGFSRSNPYYIVKQGKINELATSPDSYRLKLLREVAGTRVYDERKEESLKILKETKVKTEKIDGLLKYIEERLKTLENEKEDLKEYQKWDKTKRSIEYAMYDNMIVETKKELSKLNDQRDELTTRNHSVTNELVEVQTNLARTAAEKRKLDNQFKGMKEEKETLVAEETELVEKKAQVELKIRDLTEETTRERQGRTSAENTLSELKAEIEEKQNELEKITPEFEKLLEEESKLCTDVRIDELKMREILAKQGQRSQFSSQDERDRFLGKEVKRLNNLIGETEDQARIVEKELEDTEKEDEELNSEIQNLGRQIEENRSELDSKSQKSTVLKQDFDRAVSHQMAAAREEKTIRDQMNGMEAEISALNDQLRRLTSRPVYNGLQGVKKVIDYFREHNRNGEHDDVLNGYFGTVIELIYVESEFITAVEVIAQNRLFYHVVETDRIATKILKKFNELQLPGELNFFPMNRVQPPRDKGLQPSSQSRALLSVIDYDASYDKVMRTIFTNVALVRKLDQTAKNLKTEGYDCVTLDGDQLSRRGAITGGFIDTKRNKMEIHNAKRNMEEELAKMQVTAGEAERKVREKTQAVEQIRSKMSQIEEQIREFHVLHRTLTERRRALNEQFNQITRNKEPKKARLLQLRNRRRELIAQREGYEQEIGTPMESQLSVAEQNTVKQLQKAITDMRTKLEAVAKKRSDLEHRKRTLENHLKTNLLRKQENLSAKIDDISDNERRHRLQSHQAELTSLLNRLFEIRQSLASLDESLTEYEEKSEHLSRSLDDIQEQQKDLEAQLTEFAKQSDTICTKQAALQAKREDSLKKMRQLGALPTEAFSKYQNMKHKDLEKKLVSCVSELKKYENVNKKALDQYLTASSQREELSKRMEEQKKSEASIEELIKVLETRKYEAIQLTFRQVSKNFKEVFKRLVPNGQGQLAIQVRDSQPGDDDLNAVEKFSGIAILVSFVSDSGDAETREMQQLSGGQKSLVALALIFAIQMCDPAPFYLFDEIDAALDAQHRKAVADMIHSLSDNAQFITTTFRPELLASAEKYFGVRFRNKVSHIDAVTREQAYDFVEDDQTHG</sequence>
<comment type="caution">
    <text evidence="11">The sequence shown here is derived from an EMBL/GenBank/DDBJ whole genome shotgun (WGS) entry which is preliminary data.</text>
</comment>
<evidence type="ECO:0000313" key="11">
    <source>
        <dbReference type="EMBL" id="CAB3402190.1"/>
    </source>
</evidence>
<dbReference type="AlphaFoldDB" id="A0A8S1EM68"/>
<keyword evidence="12" id="KW-1185">Reference proteome</keyword>
<dbReference type="GO" id="GO:0005694">
    <property type="term" value="C:chromosome"/>
    <property type="evidence" value="ECO:0007669"/>
    <property type="project" value="InterPro"/>
</dbReference>
<feature type="coiled-coil region" evidence="9">
    <location>
        <begin position="400"/>
        <end position="504"/>
    </location>
</feature>
<dbReference type="Gene3D" id="3.30.70.1620">
    <property type="match status" value="1"/>
</dbReference>
<dbReference type="CDD" id="cd03272">
    <property type="entry name" value="ABC_SMC3_euk"/>
    <property type="match status" value="1"/>
</dbReference>
<feature type="coiled-coil region" evidence="9">
    <location>
        <begin position="680"/>
        <end position="925"/>
    </location>
</feature>
<name>A0A8S1EM68_9PELO</name>
<feature type="domain" description="SMC hinge" evidence="10">
    <location>
        <begin position="534"/>
        <end position="648"/>
    </location>
</feature>
<dbReference type="SUPFAM" id="SSF52540">
    <property type="entry name" value="P-loop containing nucleoside triphosphate hydrolases"/>
    <property type="match status" value="2"/>
</dbReference>
<evidence type="ECO:0000256" key="2">
    <source>
        <dbReference type="ARBA" id="ARBA00005917"/>
    </source>
</evidence>
<evidence type="ECO:0000256" key="6">
    <source>
        <dbReference type="ARBA" id="ARBA00023054"/>
    </source>
</evidence>
<evidence type="ECO:0000256" key="3">
    <source>
        <dbReference type="ARBA" id="ARBA00018690"/>
    </source>
</evidence>
<evidence type="ECO:0000256" key="9">
    <source>
        <dbReference type="SAM" id="Coils"/>
    </source>
</evidence>
<dbReference type="GO" id="GO:0005634">
    <property type="term" value="C:nucleus"/>
    <property type="evidence" value="ECO:0007669"/>
    <property type="project" value="UniProtKB-SubCell"/>
</dbReference>
<evidence type="ECO:0000259" key="10">
    <source>
        <dbReference type="SMART" id="SM00968"/>
    </source>
</evidence>
<organism evidence="11 12">
    <name type="scientific">Caenorhabditis bovis</name>
    <dbReference type="NCBI Taxonomy" id="2654633"/>
    <lineage>
        <taxon>Eukaryota</taxon>
        <taxon>Metazoa</taxon>
        <taxon>Ecdysozoa</taxon>
        <taxon>Nematoda</taxon>
        <taxon>Chromadorea</taxon>
        <taxon>Rhabditida</taxon>
        <taxon>Rhabditina</taxon>
        <taxon>Rhabditomorpha</taxon>
        <taxon>Rhabditoidea</taxon>
        <taxon>Rhabditidae</taxon>
        <taxon>Peloderinae</taxon>
        <taxon>Caenorhabditis</taxon>
    </lineage>
</organism>
<evidence type="ECO:0000256" key="8">
    <source>
        <dbReference type="ARBA" id="ARBA00023306"/>
    </source>
</evidence>
<dbReference type="InterPro" id="IPR010935">
    <property type="entry name" value="SMC_hinge"/>
</dbReference>
<dbReference type="InterPro" id="IPR041741">
    <property type="entry name" value="SMC3_ABC_euk"/>
</dbReference>
<dbReference type="Pfam" id="PF02463">
    <property type="entry name" value="SMC_N"/>
    <property type="match status" value="1"/>
</dbReference>
<dbReference type="FunFam" id="3.40.50.300:FF:000370">
    <property type="entry name" value="Structural maintenance of chromosomes 3"/>
    <property type="match status" value="1"/>
</dbReference>
<dbReference type="GO" id="GO:0051301">
    <property type="term" value="P:cell division"/>
    <property type="evidence" value="ECO:0007669"/>
    <property type="project" value="UniProtKB-KW"/>
</dbReference>
<gene>
    <name evidence="11" type="ORF">CBOVIS_LOCUS4839</name>
</gene>
<dbReference type="SMART" id="SM00968">
    <property type="entry name" value="SMC_hinge"/>
    <property type="match status" value="1"/>
</dbReference>
<dbReference type="Gene3D" id="1.20.1060.20">
    <property type="match status" value="1"/>
</dbReference>
<dbReference type="InterPro" id="IPR003395">
    <property type="entry name" value="RecF/RecN/SMC_N"/>
</dbReference>
<dbReference type="GO" id="GO:0016887">
    <property type="term" value="F:ATP hydrolysis activity"/>
    <property type="evidence" value="ECO:0007669"/>
    <property type="project" value="InterPro"/>
</dbReference>
<dbReference type="SUPFAM" id="SSF75553">
    <property type="entry name" value="Smc hinge domain"/>
    <property type="match status" value="1"/>
</dbReference>
<dbReference type="GO" id="GO:0005524">
    <property type="term" value="F:ATP binding"/>
    <property type="evidence" value="ECO:0007669"/>
    <property type="project" value="InterPro"/>
</dbReference>
<dbReference type="Gene3D" id="3.40.50.300">
    <property type="entry name" value="P-loop containing nucleotide triphosphate hydrolases"/>
    <property type="match status" value="2"/>
</dbReference>
<keyword evidence="5" id="KW-0498">Mitosis</keyword>
<dbReference type="InterPro" id="IPR024704">
    <property type="entry name" value="SMC"/>
</dbReference>
<dbReference type="InterPro" id="IPR036277">
    <property type="entry name" value="SMC_hinge_sf"/>
</dbReference>
<comment type="similarity">
    <text evidence="2">Belongs to the SMC family. SMC3 subfamily.</text>
</comment>
<dbReference type="FunFam" id="3.40.50.300:FF:000424">
    <property type="entry name" value="Structural maintenance of chromosomes 3"/>
    <property type="match status" value="1"/>
</dbReference>
<dbReference type="GO" id="GO:0032991">
    <property type="term" value="C:protein-containing complex"/>
    <property type="evidence" value="ECO:0007669"/>
    <property type="project" value="UniProtKB-ARBA"/>
</dbReference>
<comment type="subcellular location">
    <subcellularLocation>
        <location evidence="1">Nucleus</location>
    </subcellularLocation>
</comment>
<accession>A0A8S1EM68</accession>
<keyword evidence="8" id="KW-0131">Cell cycle</keyword>
<dbReference type="Proteomes" id="UP000494206">
    <property type="component" value="Unassembled WGS sequence"/>
</dbReference>
<keyword evidence="4" id="KW-0132">Cell division</keyword>
<evidence type="ECO:0000313" key="12">
    <source>
        <dbReference type="Proteomes" id="UP000494206"/>
    </source>
</evidence>
<feature type="coiled-coil region" evidence="9">
    <location>
        <begin position="194"/>
        <end position="358"/>
    </location>
</feature>
<dbReference type="Pfam" id="PF06470">
    <property type="entry name" value="SMC_hinge"/>
    <property type="match status" value="1"/>
</dbReference>
<feature type="coiled-coil region" evidence="9">
    <location>
        <begin position="966"/>
        <end position="1028"/>
    </location>
</feature>
<reference evidence="11 12" key="1">
    <citation type="submission" date="2020-04" db="EMBL/GenBank/DDBJ databases">
        <authorList>
            <person name="Laetsch R D."/>
            <person name="Stevens L."/>
            <person name="Kumar S."/>
            <person name="Blaxter L. M."/>
        </authorList>
    </citation>
    <scope>NUCLEOTIDE SEQUENCE [LARGE SCALE GENOMIC DNA]</scope>
</reference>
<dbReference type="EMBL" id="CADEPM010000003">
    <property type="protein sequence ID" value="CAB3402190.1"/>
    <property type="molecule type" value="Genomic_DNA"/>
</dbReference>
<evidence type="ECO:0000256" key="7">
    <source>
        <dbReference type="ARBA" id="ARBA00023242"/>
    </source>
</evidence>
<evidence type="ECO:0000256" key="1">
    <source>
        <dbReference type="ARBA" id="ARBA00004123"/>
    </source>
</evidence>
<protein>
    <recommendedName>
        <fullName evidence="3">Structural maintenance of chromosomes protein 3</fullName>
    </recommendedName>
</protein>
<dbReference type="OrthoDB" id="431497at2759"/>
<dbReference type="Gene3D" id="1.10.287.1490">
    <property type="match status" value="1"/>
</dbReference>
<dbReference type="GO" id="GO:0051276">
    <property type="term" value="P:chromosome organization"/>
    <property type="evidence" value="ECO:0007669"/>
    <property type="project" value="InterPro"/>
</dbReference>